<name>A0A0G4KCY4_VERLO</name>
<reference evidence="1 2" key="1">
    <citation type="submission" date="2015-05" db="EMBL/GenBank/DDBJ databases">
        <authorList>
            <person name="Wang D.B."/>
            <person name="Wang M."/>
        </authorList>
    </citation>
    <scope>NUCLEOTIDE SEQUENCE [LARGE SCALE GENOMIC DNA]</scope>
    <source>
        <strain evidence="1">VL1</strain>
    </source>
</reference>
<accession>A0A0G4KCY4</accession>
<dbReference type="Proteomes" id="UP000044602">
    <property type="component" value="Unassembled WGS sequence"/>
</dbReference>
<dbReference type="AlphaFoldDB" id="A0A0G4KCY4"/>
<evidence type="ECO:0000313" key="2">
    <source>
        <dbReference type="Proteomes" id="UP000044602"/>
    </source>
</evidence>
<proteinExistence type="predicted"/>
<evidence type="ECO:0000313" key="1">
    <source>
        <dbReference type="EMBL" id="CRJ80561.1"/>
    </source>
</evidence>
<sequence length="284" mass="29695">MPTVLNGALMSPRRKKSSASAVVEDGRLEVGVGRQADADDGAAAADVLARLLEGLLGDGDEQDGVGAEAVRGRGLDLVDEVLARHKVDVRLGAELGAHLALLGAAVNGDRLEAHGLGILQRQRAEAAAGADNGDRLARARARLLEALVDGDACAEHGRDGLEVALLGDARHVRRLGDGVLLERAVDRVAREQRLGAQRLVGVEAVRAREAGSVEPLDAGVVANLDLADELATTMPAPSWPPTSGSFVSRGQSPIMACRSVWQTPEYLMLMSTSSGPGFWTGIFL</sequence>
<protein>
    <submittedName>
        <fullName evidence="1">Uncharacterized protein</fullName>
    </submittedName>
</protein>
<keyword evidence="2" id="KW-1185">Reference proteome</keyword>
<dbReference type="EMBL" id="CVQH01000001">
    <property type="protein sequence ID" value="CRJ80561.1"/>
    <property type="molecule type" value="Genomic_DNA"/>
</dbReference>
<gene>
    <name evidence="1" type="ORF">BN1708_000298</name>
</gene>
<organism evidence="1 2">
    <name type="scientific">Verticillium longisporum</name>
    <name type="common">Verticillium dahliae var. longisporum</name>
    <dbReference type="NCBI Taxonomy" id="100787"/>
    <lineage>
        <taxon>Eukaryota</taxon>
        <taxon>Fungi</taxon>
        <taxon>Dikarya</taxon>
        <taxon>Ascomycota</taxon>
        <taxon>Pezizomycotina</taxon>
        <taxon>Sordariomycetes</taxon>
        <taxon>Hypocreomycetidae</taxon>
        <taxon>Glomerellales</taxon>
        <taxon>Plectosphaerellaceae</taxon>
        <taxon>Verticillium</taxon>
    </lineage>
</organism>